<name>A0A382A254_9ZZZZ</name>
<reference evidence="1" key="1">
    <citation type="submission" date="2018-05" db="EMBL/GenBank/DDBJ databases">
        <authorList>
            <person name="Lanie J.A."/>
            <person name="Ng W.-L."/>
            <person name="Kazmierczak K.M."/>
            <person name="Andrzejewski T.M."/>
            <person name="Davidsen T.M."/>
            <person name="Wayne K.J."/>
            <person name="Tettelin H."/>
            <person name="Glass J.I."/>
            <person name="Rusch D."/>
            <person name="Podicherti R."/>
            <person name="Tsui H.-C.T."/>
            <person name="Winkler M.E."/>
        </authorList>
    </citation>
    <scope>NUCLEOTIDE SEQUENCE</scope>
</reference>
<dbReference type="AlphaFoldDB" id="A0A382A254"/>
<protein>
    <submittedName>
        <fullName evidence="1">Uncharacterized protein</fullName>
    </submittedName>
</protein>
<gene>
    <name evidence="1" type="ORF">METZ01_LOCUS148323</name>
</gene>
<sequence length="27" mass="3138">MAFEYPYEELHAAVSRDRIQMDVVPIG</sequence>
<evidence type="ECO:0000313" key="1">
    <source>
        <dbReference type="EMBL" id="SVA95469.1"/>
    </source>
</evidence>
<organism evidence="1">
    <name type="scientific">marine metagenome</name>
    <dbReference type="NCBI Taxonomy" id="408172"/>
    <lineage>
        <taxon>unclassified sequences</taxon>
        <taxon>metagenomes</taxon>
        <taxon>ecological metagenomes</taxon>
    </lineage>
</organism>
<dbReference type="EMBL" id="UINC01023563">
    <property type="protein sequence ID" value="SVA95469.1"/>
    <property type="molecule type" value="Genomic_DNA"/>
</dbReference>
<proteinExistence type="predicted"/>
<accession>A0A382A254</accession>